<gene>
    <name evidence="2" type="ORF">OKIOD_LOCUS15718</name>
</gene>
<dbReference type="EMBL" id="OU015567">
    <property type="protein sequence ID" value="CAG5112777.1"/>
    <property type="molecule type" value="Genomic_DNA"/>
</dbReference>
<accession>A0ABN7TBN5</accession>
<evidence type="ECO:0000256" key="1">
    <source>
        <dbReference type="SAM" id="Coils"/>
    </source>
</evidence>
<keyword evidence="3" id="KW-1185">Reference proteome</keyword>
<protein>
    <submittedName>
        <fullName evidence="2">Oidioi.mRNA.OKI2018_I69.chr2.g6953.t1.cds</fullName>
    </submittedName>
</protein>
<dbReference type="Proteomes" id="UP001158576">
    <property type="component" value="Chromosome 2"/>
</dbReference>
<keyword evidence="1" id="KW-0175">Coiled coil</keyword>
<organism evidence="2 3">
    <name type="scientific">Oikopleura dioica</name>
    <name type="common">Tunicate</name>
    <dbReference type="NCBI Taxonomy" id="34765"/>
    <lineage>
        <taxon>Eukaryota</taxon>
        <taxon>Metazoa</taxon>
        <taxon>Chordata</taxon>
        <taxon>Tunicata</taxon>
        <taxon>Appendicularia</taxon>
        <taxon>Copelata</taxon>
        <taxon>Oikopleuridae</taxon>
        <taxon>Oikopleura</taxon>
    </lineage>
</organism>
<sequence length="322" mass="37511">MSVEVQLDGIYSNALELSKKDAFIEDQLEFIEEALLDVEANGSGDQLEFDKIETDLGLLNEKETAIKEEIENLRAEVQSENEVYNSLEMQLNSVNDTLNDVLEEVGERRSDFRKLKVGIYEDQAKTRDSLESFNATLTYLGEETEALEEDFANSKREMLLQETRMEKIIDEKYDDFTEKFREIDEKIATLQNSSEQNSQNDQNFQIQSQLLKILNRLEIVESSKLITEERMKRMEENFQKEKADLLEMVEKAEEKSRRAARSVEKVQQELEQLKQAIEKEDTSGNNNVEDKEKKCKLTCKEYDNGFKILSKRGIKDIFKIHL</sequence>
<evidence type="ECO:0000313" key="3">
    <source>
        <dbReference type="Proteomes" id="UP001158576"/>
    </source>
</evidence>
<evidence type="ECO:0000313" key="2">
    <source>
        <dbReference type="EMBL" id="CAG5112777.1"/>
    </source>
</evidence>
<proteinExistence type="predicted"/>
<feature type="coiled-coil region" evidence="1">
    <location>
        <begin position="56"/>
        <end position="104"/>
    </location>
</feature>
<feature type="coiled-coil region" evidence="1">
    <location>
        <begin position="217"/>
        <end position="283"/>
    </location>
</feature>
<reference evidence="2 3" key="1">
    <citation type="submission" date="2021-04" db="EMBL/GenBank/DDBJ databases">
        <authorList>
            <person name="Bliznina A."/>
        </authorList>
    </citation>
    <scope>NUCLEOTIDE SEQUENCE [LARGE SCALE GENOMIC DNA]</scope>
</reference>
<name>A0ABN7TBN5_OIKDI</name>